<comment type="similarity">
    <text evidence="3">Belongs to the YIF1 family.</text>
</comment>
<evidence type="ECO:0000256" key="6">
    <source>
        <dbReference type="ARBA" id="ARBA00022824"/>
    </source>
</evidence>
<evidence type="ECO:0000313" key="14">
    <source>
        <dbReference type="EMBL" id="PHJ24902.1"/>
    </source>
</evidence>
<feature type="region of interest" description="Disordered" evidence="11">
    <location>
        <begin position="556"/>
        <end position="575"/>
    </location>
</feature>
<reference evidence="14 15" key="1">
    <citation type="journal article" date="2017" name="Int. J. Parasitol.">
        <title>The genome of the protozoan parasite Cystoisospora suis and a reverse vaccinology approach to identify vaccine candidates.</title>
        <authorList>
            <person name="Palmieri N."/>
            <person name="Shrestha A."/>
            <person name="Ruttkowski B."/>
            <person name="Beck T."/>
            <person name="Vogl C."/>
            <person name="Tomley F."/>
            <person name="Blake D.P."/>
            <person name="Joachim A."/>
        </authorList>
    </citation>
    <scope>NUCLEOTIDE SEQUENCE [LARGE SCALE GENOMIC DNA]</scope>
    <source>
        <strain evidence="14 15">Wien I</strain>
    </source>
</reference>
<evidence type="ECO:0000256" key="9">
    <source>
        <dbReference type="ARBA" id="ARBA00023034"/>
    </source>
</evidence>
<evidence type="ECO:0000256" key="10">
    <source>
        <dbReference type="ARBA" id="ARBA00023136"/>
    </source>
</evidence>
<dbReference type="InterPro" id="IPR036249">
    <property type="entry name" value="Thioredoxin-like_sf"/>
</dbReference>
<dbReference type="Gene3D" id="3.40.30.10">
    <property type="entry name" value="Glutaredoxin"/>
    <property type="match status" value="1"/>
</dbReference>
<evidence type="ECO:0000256" key="8">
    <source>
        <dbReference type="ARBA" id="ARBA00022989"/>
    </source>
</evidence>
<sequence length="672" mass="71657">MLTSGPLRRLCGGAVPRRVLSVQAQGKTCLAGASLAALSSRVVASKKELFGKALSSPETRQALVGGTRERAALACLGSLLSCSSLFLVVPVRHHASVSVPDNPADSPVVAEGEPVGKEKNTPGQNPDSDVELAKKLDDLVKSAAVVLFMKGSPDAPMCGFSARAVCILNSLDVEEYTFVNILQYPNVRALAKKHFNWPTYPMLIVGGEVVGGVDIMDELNKSGELRSAIFKALSDYDASTRNHSDEQQPWQAYQAAHGPSQCPFQQSSEERNESVQSQHARPRHPACLASNRPQGGPPRPSQPPSGEASGSGVWSSPFSSQGHDTAHSVLPEGARDPASTQTEGAQSMQNVVMEAMFTTVADNLSSKAATQVSQLQKWFPSAIGVLRPYFSVSQTSVRSRLLQLLFPFCALWNPASASQRSLSAREMDGHGARTPDGVSKDLYTPLMALITYVLLYALTRGAANDFQPELLGRTASLALLLLMGEVILAKVSFYFAGARAVPTLDLFSYCGCKYVHLALLIAFRLLINTLTSLEPGVTRSSLASAEASGTLGVIAEDGEAGTDTGGDERGGADGLGLSSSTKELVVGSRVNGESLMWIYTTAYLYLLACAAAELFVLLRSVSRCSQENCVGSNWRVSRDGCRQSAPEYVVVALSLLQLPLCWLLTPSFAPSR</sequence>
<dbReference type="GeneID" id="94424671"/>
<keyword evidence="10 12" id="KW-0472">Membrane</keyword>
<dbReference type="AlphaFoldDB" id="A0A2C6LD25"/>
<feature type="transmembrane region" description="Helical" evidence="12">
    <location>
        <begin position="596"/>
        <end position="618"/>
    </location>
</feature>
<keyword evidence="7" id="KW-0653">Protein transport</keyword>
<proteinExistence type="inferred from homology"/>
<dbReference type="PROSITE" id="PS51354">
    <property type="entry name" value="GLUTAREDOXIN_2"/>
    <property type="match status" value="1"/>
</dbReference>
<evidence type="ECO:0000256" key="11">
    <source>
        <dbReference type="SAM" id="MobiDB-lite"/>
    </source>
</evidence>
<keyword evidence="5 12" id="KW-0812">Transmembrane</keyword>
<dbReference type="OrthoDB" id="337750at2759"/>
<keyword evidence="9" id="KW-0333">Golgi apparatus</keyword>
<evidence type="ECO:0000256" key="7">
    <source>
        <dbReference type="ARBA" id="ARBA00022927"/>
    </source>
</evidence>
<dbReference type="EMBL" id="MIGC01000491">
    <property type="protein sequence ID" value="PHJ24902.1"/>
    <property type="molecule type" value="Genomic_DNA"/>
</dbReference>
<evidence type="ECO:0000256" key="3">
    <source>
        <dbReference type="ARBA" id="ARBA00009727"/>
    </source>
</evidence>
<gene>
    <name evidence="14" type="ORF">CSUI_001254</name>
</gene>
<feature type="domain" description="Glutaredoxin" evidence="13">
    <location>
        <begin position="145"/>
        <end position="210"/>
    </location>
</feature>
<evidence type="ECO:0000259" key="13">
    <source>
        <dbReference type="Pfam" id="PF00462"/>
    </source>
</evidence>
<evidence type="ECO:0000313" key="15">
    <source>
        <dbReference type="Proteomes" id="UP000221165"/>
    </source>
</evidence>
<feature type="transmembrane region" description="Helical" evidence="12">
    <location>
        <begin position="442"/>
        <end position="463"/>
    </location>
</feature>
<dbReference type="Pfam" id="PF00462">
    <property type="entry name" value="Glutaredoxin"/>
    <property type="match status" value="1"/>
</dbReference>
<dbReference type="RefSeq" id="XP_067926574.1">
    <property type="nucleotide sequence ID" value="XM_068061460.1"/>
</dbReference>
<feature type="transmembrane region" description="Helical" evidence="12">
    <location>
        <begin position="648"/>
        <end position="669"/>
    </location>
</feature>
<dbReference type="GO" id="GO:0005789">
    <property type="term" value="C:endoplasmic reticulum membrane"/>
    <property type="evidence" value="ECO:0007669"/>
    <property type="project" value="UniProtKB-SubCell"/>
</dbReference>
<feature type="region of interest" description="Disordered" evidence="11">
    <location>
        <begin position="100"/>
        <end position="127"/>
    </location>
</feature>
<dbReference type="InterPro" id="IPR002109">
    <property type="entry name" value="Glutaredoxin"/>
</dbReference>
<name>A0A2C6LD25_9APIC</name>
<dbReference type="Pfam" id="PF03878">
    <property type="entry name" value="YIF1"/>
    <property type="match status" value="1"/>
</dbReference>
<keyword evidence="15" id="KW-1185">Reference proteome</keyword>
<dbReference type="PANTHER" id="PTHR14083">
    <property type="entry name" value="YIP1 INTERACTING FACTOR HOMOLOG YIF1 PROTEIN"/>
    <property type="match status" value="1"/>
</dbReference>
<dbReference type="GO" id="GO:0000139">
    <property type="term" value="C:Golgi membrane"/>
    <property type="evidence" value="ECO:0007669"/>
    <property type="project" value="UniProtKB-SubCell"/>
</dbReference>
<dbReference type="Proteomes" id="UP000221165">
    <property type="component" value="Unassembled WGS sequence"/>
</dbReference>
<keyword evidence="4" id="KW-0813">Transport</keyword>
<comment type="caution">
    <text evidence="14">The sequence shown here is derived from an EMBL/GenBank/DDBJ whole genome shotgun (WGS) entry which is preliminary data.</text>
</comment>
<dbReference type="GO" id="GO:0030134">
    <property type="term" value="C:COPII-coated ER to Golgi transport vesicle"/>
    <property type="evidence" value="ECO:0007669"/>
    <property type="project" value="TreeGrafter"/>
</dbReference>
<dbReference type="GO" id="GO:0005793">
    <property type="term" value="C:endoplasmic reticulum-Golgi intermediate compartment"/>
    <property type="evidence" value="ECO:0007669"/>
    <property type="project" value="TreeGrafter"/>
</dbReference>
<dbReference type="VEuPathDB" id="ToxoDB:CSUI_001254"/>
<feature type="transmembrane region" description="Helical" evidence="12">
    <location>
        <begin position="475"/>
        <end position="494"/>
    </location>
</feature>
<dbReference type="GO" id="GO:0015031">
    <property type="term" value="P:protein transport"/>
    <property type="evidence" value="ECO:0007669"/>
    <property type="project" value="UniProtKB-KW"/>
</dbReference>
<keyword evidence="6" id="KW-0256">Endoplasmic reticulum</keyword>
<evidence type="ECO:0000256" key="4">
    <source>
        <dbReference type="ARBA" id="ARBA00022448"/>
    </source>
</evidence>
<dbReference type="InterPro" id="IPR005578">
    <property type="entry name" value="Yif1_fam"/>
</dbReference>
<evidence type="ECO:0000256" key="12">
    <source>
        <dbReference type="SAM" id="Phobius"/>
    </source>
</evidence>
<protein>
    <submittedName>
        <fullName evidence="14">Hrf1 family protein</fullName>
    </submittedName>
</protein>
<dbReference type="SUPFAM" id="SSF52833">
    <property type="entry name" value="Thioredoxin-like"/>
    <property type="match status" value="1"/>
</dbReference>
<dbReference type="GO" id="GO:0006888">
    <property type="term" value="P:endoplasmic reticulum to Golgi vesicle-mediated transport"/>
    <property type="evidence" value="ECO:0007669"/>
    <property type="project" value="InterPro"/>
</dbReference>
<feature type="compositionally biased region" description="Low complexity" evidence="11">
    <location>
        <begin position="310"/>
        <end position="322"/>
    </location>
</feature>
<dbReference type="PANTHER" id="PTHR14083:SF0">
    <property type="entry name" value="YIP1D-INTERACTING FACTOR 1, ISOFORM C"/>
    <property type="match status" value="1"/>
</dbReference>
<keyword evidence="8 12" id="KW-1133">Transmembrane helix</keyword>
<evidence type="ECO:0000256" key="5">
    <source>
        <dbReference type="ARBA" id="ARBA00022692"/>
    </source>
</evidence>
<comment type="subcellular location">
    <subcellularLocation>
        <location evidence="1">Endoplasmic reticulum membrane</location>
        <topology evidence="1">Multi-pass membrane protein</topology>
    </subcellularLocation>
    <subcellularLocation>
        <location evidence="2">Golgi apparatus membrane</location>
        <topology evidence="2">Multi-pass membrane protein</topology>
    </subcellularLocation>
</comment>
<evidence type="ECO:0000256" key="1">
    <source>
        <dbReference type="ARBA" id="ARBA00004477"/>
    </source>
</evidence>
<accession>A0A2C6LD25</accession>
<organism evidence="14 15">
    <name type="scientific">Cystoisospora suis</name>
    <dbReference type="NCBI Taxonomy" id="483139"/>
    <lineage>
        <taxon>Eukaryota</taxon>
        <taxon>Sar</taxon>
        <taxon>Alveolata</taxon>
        <taxon>Apicomplexa</taxon>
        <taxon>Conoidasida</taxon>
        <taxon>Coccidia</taxon>
        <taxon>Eucoccidiorida</taxon>
        <taxon>Eimeriorina</taxon>
        <taxon>Sarcocystidae</taxon>
        <taxon>Cystoisospora</taxon>
    </lineage>
</organism>
<evidence type="ECO:0000256" key="2">
    <source>
        <dbReference type="ARBA" id="ARBA00004653"/>
    </source>
</evidence>
<feature type="region of interest" description="Disordered" evidence="11">
    <location>
        <begin position="240"/>
        <end position="345"/>
    </location>
</feature>